<dbReference type="Gene3D" id="1.10.510.10">
    <property type="entry name" value="Transferase(Phosphotransferase) domain 1"/>
    <property type="match status" value="1"/>
</dbReference>
<dbReference type="STRING" id="1231657.A0A1Y2A5K8"/>
<evidence type="ECO:0000313" key="3">
    <source>
        <dbReference type="Proteomes" id="UP000193144"/>
    </source>
</evidence>
<accession>A0A1Y2A5K8</accession>
<dbReference type="CDD" id="cd00180">
    <property type="entry name" value="PKc"/>
    <property type="match status" value="1"/>
</dbReference>
<dbReference type="OrthoDB" id="310217at2759"/>
<proteinExistence type="predicted"/>
<reference evidence="2 3" key="1">
    <citation type="submission" date="2016-07" db="EMBL/GenBank/DDBJ databases">
        <title>Pervasive Adenine N6-methylation of Active Genes in Fungi.</title>
        <authorList>
            <consortium name="DOE Joint Genome Institute"/>
            <person name="Mondo S.J."/>
            <person name="Dannebaum R.O."/>
            <person name="Kuo R.C."/>
            <person name="Labutti K."/>
            <person name="Haridas S."/>
            <person name="Kuo A."/>
            <person name="Salamov A."/>
            <person name="Ahrendt S.R."/>
            <person name="Lipzen A."/>
            <person name="Sullivan W."/>
            <person name="Andreopoulos W.B."/>
            <person name="Clum A."/>
            <person name="Lindquist E."/>
            <person name="Daum C."/>
            <person name="Ramamoorthy G.K."/>
            <person name="Gryganskyi A."/>
            <person name="Culley D."/>
            <person name="Magnuson J.K."/>
            <person name="James T.Y."/>
            <person name="O'Malley M.A."/>
            <person name="Stajich J.E."/>
            <person name="Spatafora J.W."/>
            <person name="Visel A."/>
            <person name="Grigoriev I.V."/>
        </authorList>
    </citation>
    <scope>NUCLEOTIDE SEQUENCE [LARGE SCALE GENOMIC DNA]</scope>
    <source>
        <strain evidence="2 3">CBS 115471</strain>
    </source>
</reference>
<dbReference type="InterPro" id="IPR011009">
    <property type="entry name" value="Kinase-like_dom_sf"/>
</dbReference>
<dbReference type="AlphaFoldDB" id="A0A1Y2A5K8"/>
<sequence>MATLTAPCQSSSTQLTLRFPEHYELKGELGKGGEATIELWGHKQGLRTYPYLAIKCIKAKARGGYHREVEVLRLLGKHKSVIELFFWTRECPRPGVDCLVFPAYPEGDLHTLHRRRAQYNKGIFAEAFLWGVYAQLSEALSFLHEGIGAARRNDNRRTIIHRDIKMENILVETLGHNPDLSSIKIKLADFGLADSYDPRRPSRMRDFWGTPLYWPPEQTFCDPISTPEGDVWAIGAIVHRLAHSFPPTTSHFITKQNFLAKHSAPRYPSYTDSMMEFYWEATTPRQVYPVNLEQQQQLLEGTRRLRWTPRYTDRLNNHLMLSLQMQQAARAPAGLLHRRVEEGRAVFEHDQREAATQAVAEELVNNWALS</sequence>
<evidence type="ECO:0000259" key="1">
    <source>
        <dbReference type="PROSITE" id="PS50011"/>
    </source>
</evidence>
<name>A0A1Y2A5K8_9PLEO</name>
<dbReference type="PANTHER" id="PTHR24359:SF1">
    <property type="entry name" value="INHIBITOR OF NUCLEAR FACTOR KAPPA-B KINASE EPSILON SUBUNIT HOMOLOG 1-RELATED"/>
    <property type="match status" value="1"/>
</dbReference>
<gene>
    <name evidence="2" type="ORF">BCR34DRAFT_633505</name>
</gene>
<keyword evidence="2" id="KW-0418">Kinase</keyword>
<dbReference type="PROSITE" id="PS50011">
    <property type="entry name" value="PROTEIN_KINASE_DOM"/>
    <property type="match status" value="1"/>
</dbReference>
<dbReference type="EMBL" id="MCFA01000013">
    <property type="protein sequence ID" value="ORY17325.1"/>
    <property type="molecule type" value="Genomic_DNA"/>
</dbReference>
<evidence type="ECO:0000313" key="2">
    <source>
        <dbReference type="EMBL" id="ORY17325.1"/>
    </source>
</evidence>
<dbReference type="GO" id="GO:0004674">
    <property type="term" value="F:protein serine/threonine kinase activity"/>
    <property type="evidence" value="ECO:0007669"/>
    <property type="project" value="TreeGrafter"/>
</dbReference>
<dbReference type="GO" id="GO:0005524">
    <property type="term" value="F:ATP binding"/>
    <property type="evidence" value="ECO:0007669"/>
    <property type="project" value="InterPro"/>
</dbReference>
<dbReference type="PROSITE" id="PS00108">
    <property type="entry name" value="PROTEIN_KINASE_ST"/>
    <property type="match status" value="1"/>
</dbReference>
<keyword evidence="2" id="KW-0808">Transferase</keyword>
<dbReference type="SUPFAM" id="SSF56112">
    <property type="entry name" value="Protein kinase-like (PK-like)"/>
    <property type="match status" value="1"/>
</dbReference>
<dbReference type="Proteomes" id="UP000193144">
    <property type="component" value="Unassembled WGS sequence"/>
</dbReference>
<feature type="domain" description="Protein kinase" evidence="1">
    <location>
        <begin position="23"/>
        <end position="340"/>
    </location>
</feature>
<comment type="caution">
    <text evidence="2">The sequence shown here is derived from an EMBL/GenBank/DDBJ whole genome shotgun (WGS) entry which is preliminary data.</text>
</comment>
<dbReference type="InterPro" id="IPR000719">
    <property type="entry name" value="Prot_kinase_dom"/>
</dbReference>
<keyword evidence="3" id="KW-1185">Reference proteome</keyword>
<dbReference type="SMART" id="SM00220">
    <property type="entry name" value="S_TKc"/>
    <property type="match status" value="1"/>
</dbReference>
<dbReference type="PANTHER" id="PTHR24359">
    <property type="entry name" value="SERINE/THREONINE-PROTEIN KINASE SBK1"/>
    <property type="match status" value="1"/>
</dbReference>
<dbReference type="Pfam" id="PF00069">
    <property type="entry name" value="Pkinase"/>
    <property type="match status" value="1"/>
</dbReference>
<dbReference type="InterPro" id="IPR008271">
    <property type="entry name" value="Ser/Thr_kinase_AS"/>
</dbReference>
<protein>
    <submittedName>
        <fullName evidence="2">Kinase-like domain-containing protein</fullName>
    </submittedName>
</protein>
<organism evidence="2 3">
    <name type="scientific">Clohesyomyces aquaticus</name>
    <dbReference type="NCBI Taxonomy" id="1231657"/>
    <lineage>
        <taxon>Eukaryota</taxon>
        <taxon>Fungi</taxon>
        <taxon>Dikarya</taxon>
        <taxon>Ascomycota</taxon>
        <taxon>Pezizomycotina</taxon>
        <taxon>Dothideomycetes</taxon>
        <taxon>Pleosporomycetidae</taxon>
        <taxon>Pleosporales</taxon>
        <taxon>Lindgomycetaceae</taxon>
        <taxon>Clohesyomyces</taxon>
    </lineage>
</organism>